<feature type="chain" id="PRO_5042918613" evidence="2">
    <location>
        <begin position="20"/>
        <end position="1826"/>
    </location>
</feature>
<dbReference type="Pfam" id="PF08309">
    <property type="entry name" value="LVIVD"/>
    <property type="match status" value="5"/>
</dbReference>
<keyword evidence="2" id="KW-0732">Signal</keyword>
<keyword evidence="4" id="KW-1185">Reference proteome</keyword>
<evidence type="ECO:0000256" key="2">
    <source>
        <dbReference type="SAM" id="SignalP"/>
    </source>
</evidence>
<gene>
    <name evidence="3" type="ORF">RZN69_16925</name>
</gene>
<evidence type="ECO:0000256" key="1">
    <source>
        <dbReference type="SAM" id="Coils"/>
    </source>
</evidence>
<feature type="signal peptide" evidence="2">
    <location>
        <begin position="1"/>
        <end position="19"/>
    </location>
</feature>
<protein>
    <submittedName>
        <fullName evidence="3">Uncharacterized protein</fullName>
    </submittedName>
</protein>
<dbReference type="EMBL" id="CP136920">
    <property type="protein sequence ID" value="WOO40305.1"/>
    <property type="molecule type" value="Genomic_DNA"/>
</dbReference>
<organism evidence="3 4">
    <name type="scientific">Rubellicoccus peritrichatus</name>
    <dbReference type="NCBI Taxonomy" id="3080537"/>
    <lineage>
        <taxon>Bacteria</taxon>
        <taxon>Pseudomonadati</taxon>
        <taxon>Verrucomicrobiota</taxon>
        <taxon>Opitutia</taxon>
        <taxon>Puniceicoccales</taxon>
        <taxon>Cerasicoccaceae</taxon>
        <taxon>Rubellicoccus</taxon>
    </lineage>
</organism>
<keyword evidence="1" id="KW-0175">Coiled coil</keyword>
<evidence type="ECO:0000313" key="3">
    <source>
        <dbReference type="EMBL" id="WOO40305.1"/>
    </source>
</evidence>
<evidence type="ECO:0000313" key="4">
    <source>
        <dbReference type="Proteomes" id="UP001304300"/>
    </source>
</evidence>
<feature type="coiled-coil region" evidence="1">
    <location>
        <begin position="1758"/>
        <end position="1813"/>
    </location>
</feature>
<dbReference type="InterPro" id="IPR013211">
    <property type="entry name" value="LVIVD"/>
</dbReference>
<name>A0AAQ3QUV1_9BACT</name>
<dbReference type="SUPFAM" id="SSF75011">
    <property type="entry name" value="3-carboxy-cis,cis-mucoante lactonizing enzyme"/>
    <property type="match status" value="1"/>
</dbReference>
<accession>A0AAQ3QUV1</accession>
<proteinExistence type="predicted"/>
<dbReference type="Gene3D" id="2.40.300.10">
    <property type="entry name" value="Head decoration protein D"/>
    <property type="match status" value="1"/>
</dbReference>
<dbReference type="KEGG" id="puo:RZN69_16925"/>
<reference evidence="3 4" key="1">
    <citation type="submission" date="2023-10" db="EMBL/GenBank/DDBJ databases">
        <title>Rubellicoccus peritrichatus gen. nov., sp. nov., isolated from an algae of coral reef tank.</title>
        <authorList>
            <person name="Luo J."/>
        </authorList>
    </citation>
    <scope>NUCLEOTIDE SEQUENCE [LARGE SCALE GENOMIC DNA]</scope>
    <source>
        <strain evidence="3 4">CR14</strain>
    </source>
</reference>
<sequence>MKNLTIALYAILSISMLYADLPSTLPYEGRVSENDILPTGTRYFKFAIIDDDQSPTVSYWSNDNSSTAGSEPSTGHGVGVTTGLFSIQLGDDSSTNAPIPTNVWNYDSLFLRIWYSEDSTDGSNGTFALLDTIELQPVAYAHRARTADNATTAATATTATMASGLADGVDGSGLVNIDGSNLQDGTVAVAKLGDTGSLTVGSAVSAQQIVHSDDSILLSVNDGVRYINSLVDSNVTNGFRGIAVSGDYLYAAASESDTFFVYDISDPRVPHQVAAVTSNGGTSAIWDRPWGIAIDGNHAYVTVGGGSNSGVTVIDINDPTNPAVIGGYRSNSSLQGDSRGIAVDGINAYVSTGFGTFYVVDIQNPSSPFLIGTDRYTGNFTDHNNVAYANGYAYVTHGSADSIFVMDVSGSKSFFRANQITDSVALDNVYDLTVDGNYLYAVCRGSQNFVVMDLANPETPVVVANLVPGDGSISNPSGVSIQGDYAVVSMDNVGSGIALIDISDPLSPTLINNAYQATVMDNNADVVFDSNGFIYATSRVNQAISVSEVSDIPALDVTGTLLASAFAGDGSSLRNLAGSHISDGTITAAKLAPGVIDDGDSDATNELITSATLNGSTLDLTDAGGTTSVDLSGLSDADGDPANELITAFSLNGSQISLTEAGTTRTVELDGLSLDSLNVDTLASTGDIVFATQQSVDDVDTTTFGSNTNIFSSGNAWQSFIAVQDGALSSIETNAVSASGSPIDVQVRFYLGAGTGGPQFLSFTTSMTGTATPISIPAGSYPNLTAGTEYTVELAAIDPLGTGVFFNWQYRSDSTYPGTSSLGGSNDYHLKNFYTNNVPRLTIDDATGNIGIGSDPSSTDVLSLGGSVKLSDINVDGSLSIDTAGTMLDQDSFDTSIGIDGQLDSTFGSFNPKTYGQTFFAGADSTLQRIVIYGGATATLPNTLEVKVYDGDSLSDPVLTTFTVDYPSGNSDYSIELVIPEQDTINLIQGNEYAFSFVRQNSNSVDFRTHRGDSKYPGRGFNTGANEDFIFQTYVSDPTRLDIDDGTLQVRISDVSAGSINATTLAGNGANITDLDGAFITANTIPASALVSGAANDADASPSNELITDVSLNGSTLEITEAGTMHSADLSGLSLNADDLNNITSSSDFDIRTVALDQDSFPTGSSGIDLLGRTSAWQSFTAGRSGQLSFMRLAIRGTAFSVGIKFRVYEGEGTGGAELANFNVGIASSNSNKNISIPDDQVVTLTLGNVYTIAADALAPNDPELAEDEIVVLGNDFSWNNGSNQYAGGRSNDSATSDFFFQTYMPATTFQIAQSGNVGIGTTSPSTELEVDGTLTSTEIAATNVNAADVNATTITNTTIATSNLVAEDDFQFIATAIDVDVPEGAASSIDNGVQSAWQSFTPSATGELIYFDAEIGGFSGVANITVRVYSGRGTGGTLLADFPVAINATAPTAILIPESSLLTLTAGVEYTIEFTSDFSNRFNLGYGTGNPYSGGRSGIFSTADFYITTYMRKPVLSVHKETASIVTESFAVGTSSPALRGLHIEGDLDGDPIDIENHLAYIFDTNSDNSGLLALRHNHPTPSSGDQYITFLGRDNSFNPIQLGEISGNSSGGIIFQSGSADYAEYLPRLNPDEVIDNAEVVGVFGGKVSKQTKGADWVMVASTRPIVVGNHPGDAHEDAYVITAFVGQVDVKTLGPVAFGDYLIASGQNDGTAIAVSSDNITPVQYNLIIGRAWDESNDASLKKVNAVVGLPNLYQEKQQTLLANMADEIQKLKAANIDLQSKVDNMGTIKAQLELQNRRLEKIESELKRTIVSATMDVHNGSL</sequence>
<dbReference type="RefSeq" id="WP_317832485.1">
    <property type="nucleotide sequence ID" value="NZ_CP136920.1"/>
</dbReference>
<dbReference type="Proteomes" id="UP001304300">
    <property type="component" value="Chromosome"/>
</dbReference>